<name>A0ABX2TCV2_9PROT</name>
<dbReference type="Gene3D" id="2.60.120.10">
    <property type="entry name" value="Jelly Rolls"/>
    <property type="match status" value="1"/>
</dbReference>
<proteinExistence type="predicted"/>
<protein>
    <submittedName>
        <fullName evidence="5">Crp/Fnr family transcriptional regulator</fullName>
    </submittedName>
</protein>
<dbReference type="InterPro" id="IPR014710">
    <property type="entry name" value="RmlC-like_jellyroll"/>
</dbReference>
<dbReference type="PROSITE" id="PS51063">
    <property type="entry name" value="HTH_CRP_2"/>
    <property type="match status" value="1"/>
</dbReference>
<dbReference type="InterPro" id="IPR018490">
    <property type="entry name" value="cNMP-bd_dom_sf"/>
</dbReference>
<evidence type="ECO:0000313" key="6">
    <source>
        <dbReference type="Proteomes" id="UP000584642"/>
    </source>
</evidence>
<dbReference type="InterPro" id="IPR036388">
    <property type="entry name" value="WH-like_DNA-bd_sf"/>
</dbReference>
<sequence length="243" mass="27154">MNSPCLTCDLRRKPLFEQLTDDELTDIMHSRSGQVSMPPKQDIAPSPRIGDAVCTLIAGWAFKYRRLPNGSRQILDILLPGEAIGLEKALTGIMDHHVQSLTPVTVCVLDNGAVQDHLIGRPTRYRTLIRTLFAKERRYENRLAAIGRLTAPQRIGYLMLEIFDRVRDLGIGNGSWVHFPLQRQHIADSLGLSGTHVNRSLTELRDRGLATLGSNMLVIHNRDALISFACYTTSEPTGCQFIL</sequence>
<reference evidence="5 6" key="1">
    <citation type="submission" date="2020-05" db="EMBL/GenBank/DDBJ databases">
        <title>Azospirillum oleiclasticum sp. nov, a nitrogen-fixing and heavy crude oil-emulsifying bacterium isolated from the crude oil of Yumen Oilfield.</title>
        <authorList>
            <person name="Wu D."/>
            <person name="Cai M."/>
            <person name="Zhang X."/>
        </authorList>
    </citation>
    <scope>NUCLEOTIDE SEQUENCE [LARGE SCALE GENOMIC DNA]</scope>
    <source>
        <strain evidence="5 6">ROY-1-1-2</strain>
    </source>
</reference>
<gene>
    <name evidence="5" type="ORF">HND93_20845</name>
</gene>
<dbReference type="SUPFAM" id="SSF51206">
    <property type="entry name" value="cAMP-binding domain-like"/>
    <property type="match status" value="1"/>
</dbReference>
<organism evidence="5 6">
    <name type="scientific">Azospirillum oleiclasticum</name>
    <dbReference type="NCBI Taxonomy" id="2735135"/>
    <lineage>
        <taxon>Bacteria</taxon>
        <taxon>Pseudomonadati</taxon>
        <taxon>Pseudomonadota</taxon>
        <taxon>Alphaproteobacteria</taxon>
        <taxon>Rhodospirillales</taxon>
        <taxon>Azospirillaceae</taxon>
        <taxon>Azospirillum</taxon>
    </lineage>
</organism>
<dbReference type="RefSeq" id="WP_180283948.1">
    <property type="nucleotide sequence ID" value="NZ_JABFDB010000016.1"/>
</dbReference>
<accession>A0ABX2TCV2</accession>
<keyword evidence="1" id="KW-0805">Transcription regulation</keyword>
<evidence type="ECO:0000256" key="2">
    <source>
        <dbReference type="ARBA" id="ARBA00023125"/>
    </source>
</evidence>
<dbReference type="SUPFAM" id="SSF46785">
    <property type="entry name" value="Winged helix' DNA-binding domain"/>
    <property type="match status" value="1"/>
</dbReference>
<keyword evidence="3" id="KW-0804">Transcription</keyword>
<evidence type="ECO:0000256" key="3">
    <source>
        <dbReference type="ARBA" id="ARBA00023163"/>
    </source>
</evidence>
<dbReference type="EMBL" id="JABFDB010000016">
    <property type="protein sequence ID" value="NYZ22169.1"/>
    <property type="molecule type" value="Genomic_DNA"/>
</dbReference>
<evidence type="ECO:0000313" key="5">
    <source>
        <dbReference type="EMBL" id="NYZ22169.1"/>
    </source>
</evidence>
<evidence type="ECO:0000259" key="4">
    <source>
        <dbReference type="PROSITE" id="PS51063"/>
    </source>
</evidence>
<comment type="caution">
    <text evidence="5">The sequence shown here is derived from an EMBL/GenBank/DDBJ whole genome shotgun (WGS) entry which is preliminary data.</text>
</comment>
<dbReference type="Pfam" id="PF13545">
    <property type="entry name" value="HTH_Crp_2"/>
    <property type="match status" value="1"/>
</dbReference>
<evidence type="ECO:0000256" key="1">
    <source>
        <dbReference type="ARBA" id="ARBA00023015"/>
    </source>
</evidence>
<feature type="domain" description="HTH crp-type" evidence="4">
    <location>
        <begin position="149"/>
        <end position="223"/>
    </location>
</feature>
<dbReference type="InterPro" id="IPR012318">
    <property type="entry name" value="HTH_CRP"/>
</dbReference>
<dbReference type="Gene3D" id="1.10.10.10">
    <property type="entry name" value="Winged helix-like DNA-binding domain superfamily/Winged helix DNA-binding domain"/>
    <property type="match status" value="1"/>
</dbReference>
<dbReference type="InterPro" id="IPR036390">
    <property type="entry name" value="WH_DNA-bd_sf"/>
</dbReference>
<keyword evidence="6" id="KW-1185">Reference proteome</keyword>
<keyword evidence="2" id="KW-0238">DNA-binding</keyword>
<dbReference type="CDD" id="cd00038">
    <property type="entry name" value="CAP_ED"/>
    <property type="match status" value="1"/>
</dbReference>
<dbReference type="InterPro" id="IPR000595">
    <property type="entry name" value="cNMP-bd_dom"/>
</dbReference>
<dbReference type="Proteomes" id="UP000584642">
    <property type="component" value="Unassembled WGS sequence"/>
</dbReference>
<dbReference type="Pfam" id="PF00027">
    <property type="entry name" value="cNMP_binding"/>
    <property type="match status" value="1"/>
</dbReference>